<accession>A0A9Q1G8Z1</accession>
<dbReference type="AlphaFoldDB" id="A0A9Q1G8Z1"/>
<protein>
    <submittedName>
        <fullName evidence="1">Uncharacterized protein</fullName>
    </submittedName>
</protein>
<gene>
    <name evidence="1" type="ORF">SKAU_G00000460</name>
</gene>
<sequence>MSNLPVIAAFDWRTDRKEELATHPDAALVRALRSSHVCLAEFPVDKSTSIDSRETALWAGCFAEDDLPTRETGDGGSLEDTGSMAVVDIAVTHVISERSGH</sequence>
<evidence type="ECO:0000313" key="1">
    <source>
        <dbReference type="EMBL" id="KAJ8379268.1"/>
    </source>
</evidence>
<name>A0A9Q1G8Z1_SYNKA</name>
<organism evidence="1 2">
    <name type="scientific">Synaphobranchus kaupii</name>
    <name type="common">Kaup's arrowtooth eel</name>
    <dbReference type="NCBI Taxonomy" id="118154"/>
    <lineage>
        <taxon>Eukaryota</taxon>
        <taxon>Metazoa</taxon>
        <taxon>Chordata</taxon>
        <taxon>Craniata</taxon>
        <taxon>Vertebrata</taxon>
        <taxon>Euteleostomi</taxon>
        <taxon>Actinopterygii</taxon>
        <taxon>Neopterygii</taxon>
        <taxon>Teleostei</taxon>
        <taxon>Anguilliformes</taxon>
        <taxon>Synaphobranchidae</taxon>
        <taxon>Synaphobranchus</taxon>
    </lineage>
</organism>
<dbReference type="EMBL" id="JAINUF010000001">
    <property type="protein sequence ID" value="KAJ8379268.1"/>
    <property type="molecule type" value="Genomic_DNA"/>
</dbReference>
<comment type="caution">
    <text evidence="1">The sequence shown here is derived from an EMBL/GenBank/DDBJ whole genome shotgun (WGS) entry which is preliminary data.</text>
</comment>
<keyword evidence="2" id="KW-1185">Reference proteome</keyword>
<proteinExistence type="predicted"/>
<evidence type="ECO:0000313" key="2">
    <source>
        <dbReference type="Proteomes" id="UP001152622"/>
    </source>
</evidence>
<dbReference type="Proteomes" id="UP001152622">
    <property type="component" value="Chromosome 1"/>
</dbReference>
<reference evidence="1" key="1">
    <citation type="journal article" date="2023" name="Science">
        <title>Genome structures resolve the early diversification of teleost fishes.</title>
        <authorList>
            <person name="Parey E."/>
            <person name="Louis A."/>
            <person name="Montfort J."/>
            <person name="Bouchez O."/>
            <person name="Roques C."/>
            <person name="Iampietro C."/>
            <person name="Lluch J."/>
            <person name="Castinel A."/>
            <person name="Donnadieu C."/>
            <person name="Desvignes T."/>
            <person name="Floi Bucao C."/>
            <person name="Jouanno E."/>
            <person name="Wen M."/>
            <person name="Mejri S."/>
            <person name="Dirks R."/>
            <person name="Jansen H."/>
            <person name="Henkel C."/>
            <person name="Chen W.J."/>
            <person name="Zahm M."/>
            <person name="Cabau C."/>
            <person name="Klopp C."/>
            <person name="Thompson A.W."/>
            <person name="Robinson-Rechavi M."/>
            <person name="Braasch I."/>
            <person name="Lecointre G."/>
            <person name="Bobe J."/>
            <person name="Postlethwait J.H."/>
            <person name="Berthelot C."/>
            <person name="Roest Crollius H."/>
            <person name="Guiguen Y."/>
        </authorList>
    </citation>
    <scope>NUCLEOTIDE SEQUENCE</scope>
    <source>
        <strain evidence="1">WJC10195</strain>
    </source>
</reference>